<sequence>MAAYLYLGSRGVHQAAGAGAGAGGGASCFGKRLVRQMIGTSKRTSRAVHVSVYDKNSEDDQNQIPPTHGMQPPHSHSHSQSDNYWAPHPQTGVFGPSSTEENNHPLASAATVTEDSVLEQKTYFRPLEDLEKPPPQSSSLRGF</sequence>
<dbReference type="PANTHER" id="PTHR35122:SF2">
    <property type="entry name" value="OS04G0598000 PROTEIN"/>
    <property type="match status" value="1"/>
</dbReference>
<dbReference type="PANTHER" id="PTHR35122">
    <property type="entry name" value="OSJNBA0093F12.14 PROTEIN"/>
    <property type="match status" value="1"/>
</dbReference>
<proteinExistence type="predicted"/>
<keyword evidence="3" id="KW-1185">Reference proteome</keyword>
<feature type="region of interest" description="Disordered" evidence="1">
    <location>
        <begin position="40"/>
        <end position="143"/>
    </location>
</feature>
<dbReference type="EMBL" id="JBJUIK010000007">
    <property type="protein sequence ID" value="KAL3524517.1"/>
    <property type="molecule type" value="Genomic_DNA"/>
</dbReference>
<organism evidence="2 3">
    <name type="scientific">Cinchona calisaya</name>
    <dbReference type="NCBI Taxonomy" id="153742"/>
    <lineage>
        <taxon>Eukaryota</taxon>
        <taxon>Viridiplantae</taxon>
        <taxon>Streptophyta</taxon>
        <taxon>Embryophyta</taxon>
        <taxon>Tracheophyta</taxon>
        <taxon>Spermatophyta</taxon>
        <taxon>Magnoliopsida</taxon>
        <taxon>eudicotyledons</taxon>
        <taxon>Gunneridae</taxon>
        <taxon>Pentapetalae</taxon>
        <taxon>asterids</taxon>
        <taxon>lamiids</taxon>
        <taxon>Gentianales</taxon>
        <taxon>Rubiaceae</taxon>
        <taxon>Cinchonoideae</taxon>
        <taxon>Cinchoneae</taxon>
        <taxon>Cinchona</taxon>
    </lineage>
</organism>
<gene>
    <name evidence="2" type="ORF">ACH5RR_017351</name>
</gene>
<dbReference type="Proteomes" id="UP001630127">
    <property type="component" value="Unassembled WGS sequence"/>
</dbReference>
<reference evidence="2 3" key="1">
    <citation type="submission" date="2024-11" db="EMBL/GenBank/DDBJ databases">
        <title>A near-complete genome assembly of Cinchona calisaya.</title>
        <authorList>
            <person name="Lian D.C."/>
            <person name="Zhao X.W."/>
            <person name="Wei L."/>
        </authorList>
    </citation>
    <scope>NUCLEOTIDE SEQUENCE [LARGE SCALE GENOMIC DNA]</scope>
    <source>
        <tissue evidence="2">Nenye</tissue>
    </source>
</reference>
<name>A0ABD2ZYM0_9GENT</name>
<dbReference type="InterPro" id="IPR039291">
    <property type="entry name" value="At5g17165-like"/>
</dbReference>
<accession>A0ABD2ZYM0</accession>
<dbReference type="Pfam" id="PF22272">
    <property type="entry name" value="LEA_3b"/>
    <property type="match status" value="1"/>
</dbReference>
<evidence type="ECO:0000313" key="3">
    <source>
        <dbReference type="Proteomes" id="UP001630127"/>
    </source>
</evidence>
<evidence type="ECO:0000256" key="1">
    <source>
        <dbReference type="SAM" id="MobiDB-lite"/>
    </source>
</evidence>
<comment type="caution">
    <text evidence="2">The sequence shown here is derived from an EMBL/GenBank/DDBJ whole genome shotgun (WGS) entry which is preliminary data.</text>
</comment>
<dbReference type="AlphaFoldDB" id="A0ABD2ZYM0"/>
<protein>
    <submittedName>
        <fullName evidence="2">Uncharacterized protein</fullName>
    </submittedName>
</protein>
<evidence type="ECO:0000313" key="2">
    <source>
        <dbReference type="EMBL" id="KAL3524517.1"/>
    </source>
</evidence>
<feature type="compositionally biased region" description="Low complexity" evidence="1">
    <location>
        <begin position="71"/>
        <end position="81"/>
    </location>
</feature>